<dbReference type="Pfam" id="PF07495">
    <property type="entry name" value="Y_Y_Y"/>
    <property type="match status" value="1"/>
</dbReference>
<dbReference type="PANTHER" id="PTHR43547">
    <property type="entry name" value="TWO-COMPONENT HISTIDINE KINASE"/>
    <property type="match status" value="1"/>
</dbReference>
<comment type="caution">
    <text evidence="11">The sequence shown here is derived from an EMBL/GenBank/DDBJ whole genome shotgun (WGS) entry which is preliminary data.</text>
</comment>
<protein>
    <recommendedName>
        <fullName evidence="2">histidine kinase</fullName>
        <ecNumber evidence="2">2.7.13.3</ecNumber>
    </recommendedName>
</protein>
<dbReference type="InterPro" id="IPR003594">
    <property type="entry name" value="HATPase_dom"/>
</dbReference>
<dbReference type="Pfam" id="PF00072">
    <property type="entry name" value="Response_reg"/>
    <property type="match status" value="1"/>
</dbReference>
<dbReference type="InterPro" id="IPR015943">
    <property type="entry name" value="WD40/YVTN_repeat-like_dom_sf"/>
</dbReference>
<accession>A0ABU7XXV3</accession>
<evidence type="ECO:0000256" key="4">
    <source>
        <dbReference type="ARBA" id="ARBA00023015"/>
    </source>
</evidence>
<dbReference type="SUPFAM" id="SSF52172">
    <property type="entry name" value="CheY-like"/>
    <property type="match status" value="1"/>
</dbReference>
<dbReference type="RefSeq" id="WP_303307464.1">
    <property type="nucleotide sequence ID" value="NZ_JAODOP010000004.1"/>
</dbReference>
<dbReference type="EC" id="2.7.13.3" evidence="2"/>
<keyword evidence="3 7" id="KW-0597">Phosphoprotein</keyword>
<dbReference type="SUPFAM" id="SSF46689">
    <property type="entry name" value="Homeodomain-like"/>
    <property type="match status" value="1"/>
</dbReference>
<feature type="domain" description="HTH araC/xylS-type" evidence="8">
    <location>
        <begin position="1252"/>
        <end position="1351"/>
    </location>
</feature>
<dbReference type="SUPFAM" id="SSF63829">
    <property type="entry name" value="Calcium-dependent phosphotriesterase"/>
    <property type="match status" value="2"/>
</dbReference>
<dbReference type="GO" id="GO:0005524">
    <property type="term" value="F:ATP binding"/>
    <property type="evidence" value="ECO:0007669"/>
    <property type="project" value="UniProtKB-KW"/>
</dbReference>
<gene>
    <name evidence="11" type="ORF">N1F79_18755</name>
</gene>
<dbReference type="PRINTS" id="PR00344">
    <property type="entry name" value="BCTRLSENSOR"/>
</dbReference>
<dbReference type="InterPro" id="IPR036097">
    <property type="entry name" value="HisK_dim/P_sf"/>
</dbReference>
<dbReference type="Proteomes" id="UP001337305">
    <property type="component" value="Unassembled WGS sequence"/>
</dbReference>
<evidence type="ECO:0000256" key="2">
    <source>
        <dbReference type="ARBA" id="ARBA00012438"/>
    </source>
</evidence>
<dbReference type="Gene3D" id="2.130.10.10">
    <property type="entry name" value="YVTN repeat-like/Quinoprotein amine dehydrogenase"/>
    <property type="match status" value="2"/>
</dbReference>
<dbReference type="InterPro" id="IPR013783">
    <property type="entry name" value="Ig-like_fold"/>
</dbReference>
<dbReference type="Pfam" id="PF12833">
    <property type="entry name" value="HTH_18"/>
    <property type="match status" value="1"/>
</dbReference>
<evidence type="ECO:0000256" key="5">
    <source>
        <dbReference type="ARBA" id="ARBA00023125"/>
    </source>
</evidence>
<dbReference type="SMART" id="SM00387">
    <property type="entry name" value="HATPase_c"/>
    <property type="match status" value="1"/>
</dbReference>
<dbReference type="SMART" id="SM00342">
    <property type="entry name" value="HTH_ARAC"/>
    <property type="match status" value="1"/>
</dbReference>
<dbReference type="SMART" id="SM00448">
    <property type="entry name" value="REC"/>
    <property type="match status" value="1"/>
</dbReference>
<evidence type="ECO:0000313" key="12">
    <source>
        <dbReference type="Proteomes" id="UP001337305"/>
    </source>
</evidence>
<dbReference type="SUPFAM" id="SSF47384">
    <property type="entry name" value="Homodimeric domain of signal transducing histidine kinase"/>
    <property type="match status" value="1"/>
</dbReference>
<dbReference type="PROSITE" id="PS01124">
    <property type="entry name" value="HTH_ARAC_FAMILY_2"/>
    <property type="match status" value="1"/>
</dbReference>
<dbReference type="PROSITE" id="PS50109">
    <property type="entry name" value="HIS_KIN"/>
    <property type="match status" value="1"/>
</dbReference>
<feature type="domain" description="Response regulatory" evidence="10">
    <location>
        <begin position="1105"/>
        <end position="1220"/>
    </location>
</feature>
<dbReference type="Pfam" id="PF07494">
    <property type="entry name" value="Reg_prop"/>
    <property type="match status" value="1"/>
</dbReference>
<dbReference type="Gene3D" id="1.10.10.60">
    <property type="entry name" value="Homeodomain-like"/>
    <property type="match status" value="1"/>
</dbReference>
<proteinExistence type="predicted"/>
<feature type="domain" description="Histidine kinase" evidence="9">
    <location>
        <begin position="841"/>
        <end position="1060"/>
    </location>
</feature>
<keyword evidence="11" id="KW-0547">Nucleotide-binding</keyword>
<dbReference type="Gene3D" id="2.60.40.10">
    <property type="entry name" value="Immunoglobulins"/>
    <property type="match status" value="1"/>
</dbReference>
<dbReference type="InterPro" id="IPR003661">
    <property type="entry name" value="HisK_dim/P_dom"/>
</dbReference>
<dbReference type="InterPro" id="IPR001789">
    <property type="entry name" value="Sig_transdc_resp-reg_receiver"/>
</dbReference>
<keyword evidence="6" id="KW-0804">Transcription</keyword>
<evidence type="ECO:0000256" key="1">
    <source>
        <dbReference type="ARBA" id="ARBA00000085"/>
    </source>
</evidence>
<dbReference type="InterPro" id="IPR011110">
    <property type="entry name" value="Reg_prop"/>
</dbReference>
<dbReference type="Gene3D" id="3.40.50.2300">
    <property type="match status" value="1"/>
</dbReference>
<dbReference type="InterPro" id="IPR018062">
    <property type="entry name" value="HTH_AraC-typ_CS"/>
</dbReference>
<keyword evidence="4" id="KW-0805">Transcription regulation</keyword>
<dbReference type="Gene3D" id="3.30.565.10">
    <property type="entry name" value="Histidine kinase-like ATPase, C-terminal domain"/>
    <property type="match status" value="1"/>
</dbReference>
<comment type="catalytic activity">
    <reaction evidence="1">
        <text>ATP + protein L-histidine = ADP + protein N-phospho-L-histidine.</text>
        <dbReference type="EC" id="2.7.13.3"/>
    </reaction>
</comment>
<dbReference type="PROSITE" id="PS00041">
    <property type="entry name" value="HTH_ARAC_FAMILY_1"/>
    <property type="match status" value="1"/>
</dbReference>
<evidence type="ECO:0000259" key="10">
    <source>
        <dbReference type="PROSITE" id="PS50110"/>
    </source>
</evidence>
<dbReference type="Gene3D" id="1.10.287.130">
    <property type="match status" value="1"/>
</dbReference>
<name>A0ABU7XXV3_9FLAO</name>
<evidence type="ECO:0000259" key="9">
    <source>
        <dbReference type="PROSITE" id="PS50109"/>
    </source>
</evidence>
<dbReference type="CDD" id="cd00082">
    <property type="entry name" value="HisKA"/>
    <property type="match status" value="1"/>
</dbReference>
<dbReference type="InterPro" id="IPR018060">
    <property type="entry name" value="HTH_AraC"/>
</dbReference>
<evidence type="ECO:0000259" key="8">
    <source>
        <dbReference type="PROSITE" id="PS01124"/>
    </source>
</evidence>
<keyword evidence="12" id="KW-1185">Reference proteome</keyword>
<keyword evidence="5" id="KW-0238">DNA-binding</keyword>
<dbReference type="SUPFAM" id="SSF55874">
    <property type="entry name" value="ATPase domain of HSP90 chaperone/DNA topoisomerase II/histidine kinase"/>
    <property type="match status" value="1"/>
</dbReference>
<dbReference type="InterPro" id="IPR036890">
    <property type="entry name" value="HATPase_C_sf"/>
</dbReference>
<keyword evidence="11" id="KW-0067">ATP-binding</keyword>
<dbReference type="InterPro" id="IPR011006">
    <property type="entry name" value="CheY-like_superfamily"/>
</dbReference>
<evidence type="ECO:0000313" key="11">
    <source>
        <dbReference type="EMBL" id="MEF3835171.1"/>
    </source>
</evidence>
<dbReference type="Pfam" id="PF02518">
    <property type="entry name" value="HATPase_c"/>
    <property type="match status" value="1"/>
</dbReference>
<evidence type="ECO:0000256" key="3">
    <source>
        <dbReference type="ARBA" id="ARBA00022553"/>
    </source>
</evidence>
<dbReference type="PANTHER" id="PTHR43547:SF2">
    <property type="entry name" value="HYBRID SIGNAL TRANSDUCTION HISTIDINE KINASE C"/>
    <property type="match status" value="1"/>
</dbReference>
<organism evidence="11 12">
    <name type="scientific">Flavivirga spongiicola</name>
    <dbReference type="NCBI Taxonomy" id="421621"/>
    <lineage>
        <taxon>Bacteria</taxon>
        <taxon>Pseudomonadati</taxon>
        <taxon>Bacteroidota</taxon>
        <taxon>Flavobacteriia</taxon>
        <taxon>Flavobacteriales</taxon>
        <taxon>Flavobacteriaceae</taxon>
        <taxon>Flavivirga</taxon>
    </lineage>
</organism>
<dbReference type="SUPFAM" id="SSF101898">
    <property type="entry name" value="NHL repeat"/>
    <property type="match status" value="1"/>
</dbReference>
<dbReference type="EMBL" id="JAODOP010000004">
    <property type="protein sequence ID" value="MEF3835171.1"/>
    <property type="molecule type" value="Genomic_DNA"/>
</dbReference>
<dbReference type="PROSITE" id="PS50110">
    <property type="entry name" value="RESPONSE_REGULATORY"/>
    <property type="match status" value="1"/>
</dbReference>
<dbReference type="InterPro" id="IPR009057">
    <property type="entry name" value="Homeodomain-like_sf"/>
</dbReference>
<sequence>MNYYSKIIISFRFMLFVSMLSFGQEKSNFIKLNRGFTATSNVVEDKFGFIRISSSDGIYKYDGYDFSLTTYKTLFGTNFKRDRDYLMTRGNHDNIWISTFNGELTKLGANGVKVSYKEKLTHNKEPLQITAIKPDNDNVWFGAVNGTLFKHRSNTTKIDSIVSLPKINGLNQTVKSIAITNPDDIWVSTFIGKIYKYSLSTKVLQRLDTHLNNVTQNVRITNDEHGKLWIATELQGLYSYDTKNGGAIKQYDNLDSSSVDSKHHMFISIFCDSSGIIWAGTDGDGLYSIDPRTDKINVFKQEETNKFSISNNTVTHISEDAKGNIWIVAKKGKINILPKSNNKISYYSGLESNAPESVLSILKSSDGSLWFGTDGKGLNRVFPNNTKVQYDLNKRGKYFFEGRYIQSLLEDAKGNIWIGTYQKGLWVFNPDSSLFTKINTVNSSGNYSSDVRSLFKDSKNRIWVTSGAAINVFSDQRELLAIFDYDANGLFGNMSMSICEDENGAIWLGINPGSLFKFNEDLNAISKSYFTKHNYYVKQPGDSRNYNIHSLVPDYKGFLWISCASGMLIKYNLINNTFESFADRDHFDGIVISSVLIENPNNLWFSSINGIHHYNLKFDVFKSYYQMDGFQSNNFVRRSSFKDSDGTLYFGNENGVNSFLPTEIDKEDTTAKLYINNIEILNKPASLIVADQVKKDVEYVRDLKLDSDQSSFSFQFSAVDNILNTNYHYAYKLHGFDTEWIVPKKERIASYTNIPYGNYTFEVKAGSRKGAWNIDPIAIDLYIKPPWWYSTPAYIAYLIGSLLLIYGIVLWIRLKNKLVKETWHNNKEKELYALKMNFFAKMSHEIQTPLTLILGPIRDMLERAGTNGNQLLKQRLIMINNNANRLSRIAMELMTVRNKELGKLRLFASKNNLIDDLKRIAVSFSEQARFKNIDFIQKYPEAPINIWYDKDKIEHVIYNLLSNAFKFTPKEGKVSLKVTLNREDQFVKISVVDSGPGIPKEELENIFKLFYQTDLGKHNKGIGIGLALTKELISLHHGEINVDSSPEAGTCFSVKLSTQETIFSEDEKIYIENSNHISNTLEKDFNLLEKNLNLKTVENPEKQYTLLIVEDNIEMQIFLKDVLDNTYNLLIANNGKEGIAMAENNIPDLIISDIMMPLIDGLEMCKILQKKKVTSHIPIILLTAKNTTTTKIKGLKYGAIEYIKKPFNFYELLLKIHNILSSKEKALSKYKTDLISSPEDISTPSKDDTFMVRLVEELNEQIENPDFKLEELSKSLNMSYSVIYRKCQDITGKTLIEFVRSLKLKKAALLIIQHGYNISEAAYMVGYKDSKYFTKCFKEEFGIPPAAIKRETKKTNVEDVIKKYKIQL</sequence>
<feature type="modified residue" description="4-aspartylphosphate" evidence="7">
    <location>
        <position position="1153"/>
    </location>
</feature>
<evidence type="ECO:0000256" key="7">
    <source>
        <dbReference type="PROSITE-ProRule" id="PRU00169"/>
    </source>
</evidence>
<reference evidence="11 12" key="1">
    <citation type="submission" date="2022-09" db="EMBL/GenBank/DDBJ databases">
        <title>Genome sequencing of Flavivirga sp. MEBiC05379.</title>
        <authorList>
            <person name="Oh H.-M."/>
            <person name="Kwon K.K."/>
            <person name="Park M.J."/>
            <person name="Yang S.-H."/>
        </authorList>
    </citation>
    <scope>NUCLEOTIDE SEQUENCE [LARGE SCALE GENOMIC DNA]</scope>
    <source>
        <strain evidence="11 12">MEBiC05379</strain>
    </source>
</reference>
<evidence type="ECO:0000256" key="6">
    <source>
        <dbReference type="ARBA" id="ARBA00023163"/>
    </source>
</evidence>
<dbReference type="InterPro" id="IPR004358">
    <property type="entry name" value="Sig_transdc_His_kin-like_C"/>
</dbReference>
<dbReference type="InterPro" id="IPR011123">
    <property type="entry name" value="Y_Y_Y"/>
</dbReference>
<dbReference type="InterPro" id="IPR005467">
    <property type="entry name" value="His_kinase_dom"/>
</dbReference>